<reference evidence="1 2" key="1">
    <citation type="submission" date="2020-10" db="EMBL/GenBank/DDBJ databases">
        <title>The Coptis chinensis genome and diversification of protoberbering-type alkaloids.</title>
        <authorList>
            <person name="Wang B."/>
            <person name="Shu S."/>
            <person name="Song C."/>
            <person name="Liu Y."/>
        </authorList>
    </citation>
    <scope>NUCLEOTIDE SEQUENCE [LARGE SCALE GENOMIC DNA]</scope>
    <source>
        <strain evidence="1">HL-2020</strain>
        <tissue evidence="1">Leaf</tissue>
    </source>
</reference>
<evidence type="ECO:0000313" key="2">
    <source>
        <dbReference type="Proteomes" id="UP000631114"/>
    </source>
</evidence>
<dbReference type="Pfam" id="PF04749">
    <property type="entry name" value="PLAC8"/>
    <property type="match status" value="1"/>
</dbReference>
<dbReference type="AlphaFoldDB" id="A0A835LDD8"/>
<evidence type="ECO:0000313" key="1">
    <source>
        <dbReference type="EMBL" id="KAF9587679.1"/>
    </source>
</evidence>
<proteinExistence type="predicted"/>
<dbReference type="PANTHER" id="PTHR15907">
    <property type="entry name" value="DUF614 FAMILY PROTEIN-RELATED"/>
    <property type="match status" value="1"/>
</dbReference>
<organism evidence="1 2">
    <name type="scientific">Coptis chinensis</name>
    <dbReference type="NCBI Taxonomy" id="261450"/>
    <lineage>
        <taxon>Eukaryota</taxon>
        <taxon>Viridiplantae</taxon>
        <taxon>Streptophyta</taxon>
        <taxon>Embryophyta</taxon>
        <taxon>Tracheophyta</taxon>
        <taxon>Spermatophyta</taxon>
        <taxon>Magnoliopsida</taxon>
        <taxon>Ranunculales</taxon>
        <taxon>Ranunculaceae</taxon>
        <taxon>Coptidoideae</taxon>
        <taxon>Coptis</taxon>
    </lineage>
</organism>
<name>A0A835LDD8_9MAGN</name>
<dbReference type="OrthoDB" id="1045822at2759"/>
<accession>A0A835LDD8</accession>
<protein>
    <submittedName>
        <fullName evidence="1">Uncharacterized protein</fullName>
    </submittedName>
</protein>
<gene>
    <name evidence="1" type="ORF">IFM89_004511</name>
</gene>
<keyword evidence="2" id="KW-1185">Reference proteome</keyword>
<comment type="caution">
    <text evidence="1">The sequence shown here is derived from an EMBL/GenBank/DDBJ whole genome shotgun (WGS) entry which is preliminary data.</text>
</comment>
<dbReference type="InterPro" id="IPR006461">
    <property type="entry name" value="PLAC_motif_containing"/>
</dbReference>
<dbReference type="NCBIfam" id="TIGR01571">
    <property type="entry name" value="A_thal_Cys_rich"/>
    <property type="match status" value="1"/>
</dbReference>
<sequence length="191" mass="21200">MELDKNNSSYVPPPYYIPLEQSEIIRNANDTSSSSPPPPLSHDDEWTSGICACCDDMHSCCLGLTCPCFLFGKNAEFLGSGTLAGSCITHFILWGIVNAICCMLTDGTLCCLPGCFVACYACGYRRTLRSKYDLPEVPCGDLTTHLFCHMCAICQEYREIRERSIDSRQLNFKLAEVIAPPVQRMDLTSKD</sequence>
<dbReference type="EMBL" id="JADFTS010000009">
    <property type="protein sequence ID" value="KAF9587679.1"/>
    <property type="molecule type" value="Genomic_DNA"/>
</dbReference>
<dbReference type="Proteomes" id="UP000631114">
    <property type="component" value="Unassembled WGS sequence"/>
</dbReference>